<protein>
    <submittedName>
        <fullName evidence="2">Uncharacterized protein</fullName>
    </submittedName>
</protein>
<feature type="region of interest" description="Disordered" evidence="1">
    <location>
        <begin position="1"/>
        <end position="42"/>
    </location>
</feature>
<sequence length="122" mass="13401">MATEPPGKELRQPDQGQSTRNSSVYKPQLDASPESSANSSKLRRIEAIHVAISEEELDWARKIMSLDQAGMIRVNSSGKPESTTKDLHTTQKSHVSISQIESSKKTISGEIASKSPDVHLQF</sequence>
<comment type="caution">
    <text evidence="2">The sequence shown here is derived from an EMBL/GenBank/DDBJ whole genome shotgun (WGS) entry which is preliminary data.</text>
</comment>
<evidence type="ECO:0000256" key="1">
    <source>
        <dbReference type="SAM" id="MobiDB-lite"/>
    </source>
</evidence>
<evidence type="ECO:0000313" key="2">
    <source>
        <dbReference type="EMBL" id="KAK6786207.1"/>
    </source>
</evidence>
<gene>
    <name evidence="2" type="ORF">RDI58_014732</name>
</gene>
<evidence type="ECO:0000313" key="3">
    <source>
        <dbReference type="Proteomes" id="UP001371456"/>
    </source>
</evidence>
<reference evidence="2 3" key="1">
    <citation type="submission" date="2024-02" db="EMBL/GenBank/DDBJ databases">
        <title>de novo genome assembly of Solanum bulbocastanum strain 11H21.</title>
        <authorList>
            <person name="Hosaka A.J."/>
        </authorList>
    </citation>
    <scope>NUCLEOTIDE SEQUENCE [LARGE SCALE GENOMIC DNA]</scope>
    <source>
        <tissue evidence="2">Young leaves</tissue>
    </source>
</reference>
<feature type="region of interest" description="Disordered" evidence="1">
    <location>
        <begin position="74"/>
        <end position="110"/>
    </location>
</feature>
<feature type="compositionally biased region" description="Basic and acidic residues" evidence="1">
    <location>
        <begin position="1"/>
        <end position="12"/>
    </location>
</feature>
<dbReference type="EMBL" id="JBANQN010000006">
    <property type="protein sequence ID" value="KAK6786207.1"/>
    <property type="molecule type" value="Genomic_DNA"/>
</dbReference>
<name>A0AAN8YBA6_SOLBU</name>
<keyword evidence="3" id="KW-1185">Reference proteome</keyword>
<accession>A0AAN8YBA6</accession>
<dbReference type="AlphaFoldDB" id="A0AAN8YBA6"/>
<organism evidence="2 3">
    <name type="scientific">Solanum bulbocastanum</name>
    <name type="common">Wild potato</name>
    <dbReference type="NCBI Taxonomy" id="147425"/>
    <lineage>
        <taxon>Eukaryota</taxon>
        <taxon>Viridiplantae</taxon>
        <taxon>Streptophyta</taxon>
        <taxon>Embryophyta</taxon>
        <taxon>Tracheophyta</taxon>
        <taxon>Spermatophyta</taxon>
        <taxon>Magnoliopsida</taxon>
        <taxon>eudicotyledons</taxon>
        <taxon>Gunneridae</taxon>
        <taxon>Pentapetalae</taxon>
        <taxon>asterids</taxon>
        <taxon>lamiids</taxon>
        <taxon>Solanales</taxon>
        <taxon>Solanaceae</taxon>
        <taxon>Solanoideae</taxon>
        <taxon>Solaneae</taxon>
        <taxon>Solanum</taxon>
    </lineage>
</organism>
<dbReference type="Proteomes" id="UP001371456">
    <property type="component" value="Unassembled WGS sequence"/>
</dbReference>
<feature type="compositionally biased region" description="Polar residues" evidence="1">
    <location>
        <begin position="14"/>
        <end position="25"/>
    </location>
</feature>
<feature type="compositionally biased region" description="Polar residues" evidence="1">
    <location>
        <begin position="90"/>
        <end position="101"/>
    </location>
</feature>
<proteinExistence type="predicted"/>